<dbReference type="Gene3D" id="3.30.430.20">
    <property type="entry name" value="Gnk2 domain, C-X8-C-X2-C motif"/>
    <property type="match status" value="2"/>
</dbReference>
<dbReference type="GO" id="GO:0004674">
    <property type="term" value="F:protein serine/threonine kinase activity"/>
    <property type="evidence" value="ECO:0000318"/>
    <property type="project" value="GO_Central"/>
</dbReference>
<keyword evidence="7" id="KW-0808">Transferase</keyword>
<feature type="domain" description="Gnk2-homologous" evidence="22">
    <location>
        <begin position="32"/>
        <end position="135"/>
    </location>
</feature>
<evidence type="ECO:0000256" key="6">
    <source>
        <dbReference type="ARBA" id="ARBA00022553"/>
    </source>
</evidence>
<evidence type="ECO:0000256" key="10">
    <source>
        <dbReference type="ARBA" id="ARBA00022737"/>
    </source>
</evidence>
<dbReference type="GO" id="GO:0005524">
    <property type="term" value="F:ATP binding"/>
    <property type="evidence" value="ECO:0007669"/>
    <property type="project" value="UniProtKB-UniRule"/>
</dbReference>
<dbReference type="GO" id="GO:0006955">
    <property type="term" value="P:immune response"/>
    <property type="evidence" value="ECO:0000318"/>
    <property type="project" value="GO_Central"/>
</dbReference>
<dbReference type="Gene3D" id="3.30.200.20">
    <property type="entry name" value="Phosphorylase Kinase, domain 1"/>
    <property type="match status" value="1"/>
</dbReference>
<dbReference type="FunFam" id="3.30.200.20:FF:000142">
    <property type="entry name" value="Cysteine-rich receptor-like protein kinase 10"/>
    <property type="match status" value="1"/>
</dbReference>
<keyword evidence="6" id="KW-0597">Phosphoprotein</keyword>
<evidence type="ECO:0000256" key="17">
    <source>
        <dbReference type="ARBA" id="ARBA00023180"/>
    </source>
</evidence>
<keyword evidence="14 20" id="KW-1133">Transmembrane helix</keyword>
<name>G7KDB0_MEDTR</name>
<keyword evidence="15 20" id="KW-0472">Membrane</keyword>
<dbReference type="InterPro" id="IPR002902">
    <property type="entry name" value="GNK2"/>
</dbReference>
<keyword evidence="25" id="KW-1185">Reference proteome</keyword>
<evidence type="ECO:0000256" key="15">
    <source>
        <dbReference type="ARBA" id="ARBA00023136"/>
    </source>
</evidence>
<evidence type="ECO:0000256" key="12">
    <source>
        <dbReference type="ARBA" id="ARBA00022777"/>
    </source>
</evidence>
<organism evidence="23 25">
    <name type="scientific">Medicago truncatula</name>
    <name type="common">Barrel medic</name>
    <name type="synonym">Medicago tribuloides</name>
    <dbReference type="NCBI Taxonomy" id="3880"/>
    <lineage>
        <taxon>Eukaryota</taxon>
        <taxon>Viridiplantae</taxon>
        <taxon>Streptophyta</taxon>
        <taxon>Embryophyta</taxon>
        <taxon>Tracheophyta</taxon>
        <taxon>Spermatophyta</taxon>
        <taxon>Magnoliopsida</taxon>
        <taxon>eudicotyledons</taxon>
        <taxon>Gunneridae</taxon>
        <taxon>Pentapetalae</taxon>
        <taxon>rosids</taxon>
        <taxon>fabids</taxon>
        <taxon>Fabales</taxon>
        <taxon>Fabaceae</taxon>
        <taxon>Papilionoideae</taxon>
        <taxon>50 kb inversion clade</taxon>
        <taxon>NPAAA clade</taxon>
        <taxon>Hologalegina</taxon>
        <taxon>IRL clade</taxon>
        <taxon>Trifolieae</taxon>
        <taxon>Medicago</taxon>
    </lineage>
</organism>
<evidence type="ECO:0000259" key="21">
    <source>
        <dbReference type="PROSITE" id="PS50011"/>
    </source>
</evidence>
<keyword evidence="13 18" id="KW-0067">ATP-binding</keyword>
<keyword evidence="11 18" id="KW-0547">Nucleotide-binding</keyword>
<evidence type="ECO:0000256" key="3">
    <source>
        <dbReference type="ARBA" id="ARBA00010217"/>
    </source>
</evidence>
<protein>
    <submittedName>
        <fullName evidence="23">Cysteine-rich receptor-kinase-like protein</fullName>
    </submittedName>
</protein>
<dbReference type="PaxDb" id="3880-AES98412"/>
<feature type="binding site" evidence="18">
    <location>
        <position position="373"/>
    </location>
    <ligand>
        <name>ATP</name>
        <dbReference type="ChEBI" id="CHEBI:30616"/>
    </ligand>
</feature>
<feature type="domain" description="Protein kinase" evidence="21">
    <location>
        <begin position="345"/>
        <end position="553"/>
    </location>
</feature>
<dbReference type="eggNOG" id="ENOG502QWDY">
    <property type="taxonomic scope" value="Eukaryota"/>
</dbReference>
<dbReference type="EnsemblPlants" id="AES98412">
    <property type="protein sequence ID" value="AES98412"/>
    <property type="gene ID" value="MTR_5g068250"/>
</dbReference>
<dbReference type="FunFam" id="3.30.430.20:FF:000003">
    <property type="entry name" value="Cysteine-rich RLK (RECEPTOR-like protein kinase) 10"/>
    <property type="match status" value="1"/>
</dbReference>
<keyword evidence="4" id="KW-1003">Cell membrane</keyword>
<reference evidence="24" key="3">
    <citation type="submission" date="2015-04" db="UniProtKB">
        <authorList>
            <consortium name="EnsemblPlants"/>
        </authorList>
    </citation>
    <scope>IDENTIFICATION</scope>
    <source>
        <strain evidence="24">cv. Jemalong A17</strain>
    </source>
</reference>
<evidence type="ECO:0000259" key="22">
    <source>
        <dbReference type="PROSITE" id="PS51473"/>
    </source>
</evidence>
<proteinExistence type="inferred from homology"/>
<dbReference type="InterPro" id="IPR017441">
    <property type="entry name" value="Protein_kinase_ATP_BS"/>
</dbReference>
<evidence type="ECO:0000256" key="4">
    <source>
        <dbReference type="ARBA" id="ARBA00022475"/>
    </source>
</evidence>
<feature type="domain" description="Gnk2-homologous" evidence="22">
    <location>
        <begin position="141"/>
        <end position="248"/>
    </location>
</feature>
<sequence length="553" mass="62330">MRTPWESNPVFPGCVLGRSSLPLEPKQLAQTDFTPSCADDNSNYTKNSTYQQNLNTLLSTLTSNTEITYGFYNFSFGEDNNKVYAIGLCRGDVNPNDCRSCLNNSRVLLTQNCPNKKEAIGRINKCMLRYSNRLIFGLMETFPDFSIPNPFNATDVGKYNQVVGKLLYDLKTEAATGDSMKKYATRNVTGPNFQDIYSLMQCTPDLSYLDCNQCLDQAIASLPSCCVNKVGGRAIRPSCNLRYENYRFYERNAQPPPPTSPSTNHTSSQGKDHTSRTAIIIAIPIVIIVLVVCFICIYLRLRVKKPRKTNQKYGNISVPSENDEIRNFESLQFNFDTVKVATNDFSDSNKLGEGGFGAVYQGTLSNGQVIAVKRLSMNSGQGDLEFKNELILMAKLQHQNLVRLLGFTIEGRERLLVYEFVPNKSLDYFIFDPTKKAQLDWEKRYKIIKGIARGVLYLHEDSRLRIIHRDLKAGNILLDENMNAKISDFGMARLILVDQTQENTSSVVGTYGYMAPEYVMHGEFSVKSDVFSFGVLVLEIISGLKNSEKIIHY</sequence>
<gene>
    <name evidence="23" type="ordered locus">MTR_5g068250</name>
</gene>
<reference evidence="23 25" key="2">
    <citation type="journal article" date="2014" name="BMC Genomics">
        <title>An improved genome release (version Mt4.0) for the model legume Medicago truncatula.</title>
        <authorList>
            <person name="Tang H."/>
            <person name="Krishnakumar V."/>
            <person name="Bidwell S."/>
            <person name="Rosen B."/>
            <person name="Chan A."/>
            <person name="Zhou S."/>
            <person name="Gentzbittel L."/>
            <person name="Childs K.L."/>
            <person name="Yandell M."/>
            <person name="Gundlach H."/>
            <person name="Mayer K.F."/>
            <person name="Schwartz D.C."/>
            <person name="Town C.D."/>
        </authorList>
    </citation>
    <scope>GENOME REANNOTATION</scope>
    <source>
        <strain evidence="23">A17</strain>
        <strain evidence="24 25">cv. Jemalong A17</strain>
    </source>
</reference>
<dbReference type="Pfam" id="PF07714">
    <property type="entry name" value="PK_Tyr_Ser-Thr"/>
    <property type="match status" value="1"/>
</dbReference>
<evidence type="ECO:0000256" key="5">
    <source>
        <dbReference type="ARBA" id="ARBA00022527"/>
    </source>
</evidence>
<evidence type="ECO:0000256" key="16">
    <source>
        <dbReference type="ARBA" id="ARBA00023170"/>
    </source>
</evidence>
<evidence type="ECO:0000256" key="18">
    <source>
        <dbReference type="PROSITE-ProRule" id="PRU10141"/>
    </source>
</evidence>
<comment type="similarity">
    <text evidence="2">In the N-terminal section; belongs to the leguminous lectin family.</text>
</comment>
<evidence type="ECO:0000256" key="8">
    <source>
        <dbReference type="ARBA" id="ARBA00022692"/>
    </source>
</evidence>
<evidence type="ECO:0000256" key="11">
    <source>
        <dbReference type="ARBA" id="ARBA00022741"/>
    </source>
</evidence>
<accession>A0A0C3XN25</accession>
<feature type="region of interest" description="Disordered" evidence="19">
    <location>
        <begin position="251"/>
        <end position="271"/>
    </location>
</feature>
<dbReference type="PROSITE" id="PS00107">
    <property type="entry name" value="PROTEIN_KINASE_ATP"/>
    <property type="match status" value="1"/>
</dbReference>
<dbReference type="PROSITE" id="PS00108">
    <property type="entry name" value="PROTEIN_KINASE_ST"/>
    <property type="match status" value="1"/>
</dbReference>
<dbReference type="HOGENOM" id="CLU_000288_35_2_1"/>
<evidence type="ECO:0000313" key="24">
    <source>
        <dbReference type="EnsemblPlants" id="AES98412"/>
    </source>
</evidence>
<dbReference type="AlphaFoldDB" id="G7KDB0"/>
<comment type="similarity">
    <text evidence="3">In the C-terminal section; belongs to the protein kinase superfamily. Ser/Thr protein kinase family.</text>
</comment>
<dbReference type="Proteomes" id="UP000002051">
    <property type="component" value="Chromosome 5"/>
</dbReference>
<keyword evidence="16 23" id="KW-0675">Receptor</keyword>
<evidence type="ECO:0000256" key="13">
    <source>
        <dbReference type="ARBA" id="ARBA00022840"/>
    </source>
</evidence>
<keyword evidence="12" id="KW-0418">Kinase</keyword>
<dbReference type="PROSITE" id="PS51473">
    <property type="entry name" value="GNK2"/>
    <property type="match status" value="2"/>
</dbReference>
<keyword evidence="17" id="KW-0325">Glycoprotein</keyword>
<dbReference type="SUPFAM" id="SSF56112">
    <property type="entry name" value="Protein kinase-like (PK-like)"/>
    <property type="match status" value="1"/>
</dbReference>
<dbReference type="GO" id="GO:0005886">
    <property type="term" value="C:plasma membrane"/>
    <property type="evidence" value="ECO:0000318"/>
    <property type="project" value="GO_Central"/>
</dbReference>
<evidence type="ECO:0000256" key="2">
    <source>
        <dbReference type="ARBA" id="ARBA00008536"/>
    </source>
</evidence>
<keyword evidence="8 20" id="KW-0812">Transmembrane</keyword>
<dbReference type="FunFam" id="1.10.510.10:FF:000240">
    <property type="entry name" value="Lectin-domain containing receptor kinase A4.3"/>
    <property type="match status" value="1"/>
</dbReference>
<dbReference type="InterPro" id="IPR001245">
    <property type="entry name" value="Ser-Thr/Tyr_kinase_cat_dom"/>
</dbReference>
<dbReference type="PANTHER" id="PTHR27002">
    <property type="entry name" value="RECEPTOR-LIKE SERINE/THREONINE-PROTEIN KINASE SD1-8"/>
    <property type="match status" value="1"/>
</dbReference>
<dbReference type="InterPro" id="IPR008271">
    <property type="entry name" value="Ser/Thr_kinase_AS"/>
</dbReference>
<feature type="transmembrane region" description="Helical" evidence="20">
    <location>
        <begin position="278"/>
        <end position="299"/>
    </location>
</feature>
<dbReference type="PROSITE" id="PS50011">
    <property type="entry name" value="PROTEIN_KINASE_DOM"/>
    <property type="match status" value="1"/>
</dbReference>
<evidence type="ECO:0000313" key="25">
    <source>
        <dbReference type="Proteomes" id="UP000002051"/>
    </source>
</evidence>
<accession>G7KDB0</accession>
<evidence type="ECO:0000256" key="7">
    <source>
        <dbReference type="ARBA" id="ARBA00022679"/>
    </source>
</evidence>
<dbReference type="GO" id="GO:0002229">
    <property type="term" value="P:defense response to oomycetes"/>
    <property type="evidence" value="ECO:0007669"/>
    <property type="project" value="UniProtKB-ARBA"/>
</dbReference>
<dbReference type="InterPro" id="IPR038408">
    <property type="entry name" value="GNK2_sf"/>
</dbReference>
<evidence type="ECO:0000256" key="14">
    <source>
        <dbReference type="ARBA" id="ARBA00022989"/>
    </source>
</evidence>
<dbReference type="InterPro" id="IPR011009">
    <property type="entry name" value="Kinase-like_dom_sf"/>
</dbReference>
<dbReference type="GO" id="GO:0007165">
    <property type="term" value="P:signal transduction"/>
    <property type="evidence" value="ECO:0000318"/>
    <property type="project" value="GO_Central"/>
</dbReference>
<comment type="subcellular location">
    <subcellularLocation>
        <location evidence="1">Cell membrane</location>
        <topology evidence="1">Single-pass type I membrane protein</topology>
    </subcellularLocation>
</comment>
<keyword evidence="5" id="KW-0723">Serine/threonine-protein kinase</keyword>
<dbReference type="EMBL" id="CM001221">
    <property type="protein sequence ID" value="AES98412.2"/>
    <property type="molecule type" value="Genomic_DNA"/>
</dbReference>
<dbReference type="CDD" id="cd23509">
    <property type="entry name" value="Gnk2-like"/>
    <property type="match status" value="2"/>
</dbReference>
<dbReference type="InterPro" id="IPR000719">
    <property type="entry name" value="Prot_kinase_dom"/>
</dbReference>
<dbReference type="Pfam" id="PF01657">
    <property type="entry name" value="Stress-antifung"/>
    <property type="match status" value="2"/>
</dbReference>
<evidence type="ECO:0000256" key="19">
    <source>
        <dbReference type="SAM" id="MobiDB-lite"/>
    </source>
</evidence>
<keyword evidence="9" id="KW-0732">Signal</keyword>
<dbReference type="FunFam" id="3.30.430.20:FF:000002">
    <property type="entry name" value="Cysteine-rich receptor-like protein kinase 10"/>
    <property type="match status" value="1"/>
</dbReference>
<dbReference type="SMART" id="SM00220">
    <property type="entry name" value="S_TKc"/>
    <property type="match status" value="1"/>
</dbReference>
<evidence type="ECO:0000313" key="23">
    <source>
        <dbReference type="EMBL" id="AES98412.2"/>
    </source>
</evidence>
<keyword evidence="10" id="KW-0677">Repeat</keyword>
<reference evidence="23 25" key="1">
    <citation type="journal article" date="2011" name="Nature">
        <title>The Medicago genome provides insight into the evolution of rhizobial symbioses.</title>
        <authorList>
            <person name="Young N.D."/>
            <person name="Debelle F."/>
            <person name="Oldroyd G.E."/>
            <person name="Geurts R."/>
            <person name="Cannon S.B."/>
            <person name="Udvardi M.K."/>
            <person name="Benedito V.A."/>
            <person name="Mayer K.F."/>
            <person name="Gouzy J."/>
            <person name="Schoof H."/>
            <person name="Van de Peer Y."/>
            <person name="Proost S."/>
            <person name="Cook D.R."/>
            <person name="Meyers B.C."/>
            <person name="Spannagl M."/>
            <person name="Cheung F."/>
            <person name="De Mita S."/>
            <person name="Krishnakumar V."/>
            <person name="Gundlach H."/>
            <person name="Zhou S."/>
            <person name="Mudge J."/>
            <person name="Bharti A.K."/>
            <person name="Murray J.D."/>
            <person name="Naoumkina M.A."/>
            <person name="Rosen B."/>
            <person name="Silverstein K.A."/>
            <person name="Tang H."/>
            <person name="Rombauts S."/>
            <person name="Zhao P.X."/>
            <person name="Zhou P."/>
            <person name="Barbe V."/>
            <person name="Bardou P."/>
            <person name="Bechner M."/>
            <person name="Bellec A."/>
            <person name="Berger A."/>
            <person name="Berges H."/>
            <person name="Bidwell S."/>
            <person name="Bisseling T."/>
            <person name="Choisne N."/>
            <person name="Couloux A."/>
            <person name="Denny R."/>
            <person name="Deshpande S."/>
            <person name="Dai X."/>
            <person name="Doyle J.J."/>
            <person name="Dudez A.M."/>
            <person name="Farmer A.D."/>
            <person name="Fouteau S."/>
            <person name="Franken C."/>
            <person name="Gibelin C."/>
            <person name="Gish J."/>
            <person name="Goldstein S."/>
            <person name="Gonzalez A.J."/>
            <person name="Green P.J."/>
            <person name="Hallab A."/>
            <person name="Hartog M."/>
            <person name="Hua A."/>
            <person name="Humphray S.J."/>
            <person name="Jeong D.H."/>
            <person name="Jing Y."/>
            <person name="Jocker A."/>
            <person name="Kenton S.M."/>
            <person name="Kim D.J."/>
            <person name="Klee K."/>
            <person name="Lai H."/>
            <person name="Lang C."/>
            <person name="Lin S."/>
            <person name="Macmil S.L."/>
            <person name="Magdelenat G."/>
            <person name="Matthews L."/>
            <person name="McCorrison J."/>
            <person name="Monaghan E.L."/>
            <person name="Mun J.H."/>
            <person name="Najar F.Z."/>
            <person name="Nicholson C."/>
            <person name="Noirot C."/>
            <person name="O'Bleness M."/>
            <person name="Paule C.R."/>
            <person name="Poulain J."/>
            <person name="Prion F."/>
            <person name="Qin B."/>
            <person name="Qu C."/>
            <person name="Retzel E.F."/>
            <person name="Riddle C."/>
            <person name="Sallet E."/>
            <person name="Samain S."/>
            <person name="Samson N."/>
            <person name="Sanders I."/>
            <person name="Saurat O."/>
            <person name="Scarpelli C."/>
            <person name="Schiex T."/>
            <person name="Segurens B."/>
            <person name="Severin A.J."/>
            <person name="Sherrier D.J."/>
            <person name="Shi R."/>
            <person name="Sims S."/>
            <person name="Singer S.R."/>
            <person name="Sinharoy S."/>
            <person name="Sterck L."/>
            <person name="Viollet A."/>
            <person name="Wang B.B."/>
            <person name="Wang K."/>
            <person name="Wang M."/>
            <person name="Wang X."/>
            <person name="Warfsmann J."/>
            <person name="Weissenbach J."/>
            <person name="White D.D."/>
            <person name="White J.D."/>
            <person name="Wiley G.B."/>
            <person name="Wincker P."/>
            <person name="Xing Y."/>
            <person name="Yang L."/>
            <person name="Yao Z."/>
            <person name="Ying F."/>
            <person name="Zhai J."/>
            <person name="Zhou L."/>
            <person name="Zuber A."/>
            <person name="Denarie J."/>
            <person name="Dixon R.A."/>
            <person name="May G.D."/>
            <person name="Schwartz D.C."/>
            <person name="Rogers J."/>
            <person name="Quetier F."/>
            <person name="Town C.D."/>
            <person name="Roe B.A."/>
        </authorList>
    </citation>
    <scope>NUCLEOTIDE SEQUENCE [LARGE SCALE GENOMIC DNA]</scope>
    <source>
        <strain evidence="23">A17</strain>
        <strain evidence="24 25">cv. Jemalong A17</strain>
    </source>
</reference>
<dbReference type="PANTHER" id="PTHR27002:SF1073">
    <property type="entry name" value="CYSTEINE-RICH RECEPTOR-LIKE PROTEIN KINASE 29"/>
    <property type="match status" value="1"/>
</dbReference>
<evidence type="ECO:0000256" key="20">
    <source>
        <dbReference type="SAM" id="Phobius"/>
    </source>
</evidence>
<evidence type="ECO:0000256" key="9">
    <source>
        <dbReference type="ARBA" id="ARBA00022729"/>
    </source>
</evidence>
<evidence type="ECO:0000256" key="1">
    <source>
        <dbReference type="ARBA" id="ARBA00004251"/>
    </source>
</evidence>
<dbReference type="Gene3D" id="1.10.510.10">
    <property type="entry name" value="Transferase(Phosphotransferase) domain 1"/>
    <property type="match status" value="1"/>
</dbReference>